<sequence>MPQTLLPQNATELERALEAAVAPEELLGPALLAIHGLKYARPLNASVAPWLVQEYGLGVVADYFDSVEVLIDQARAWQRIRGTPDAIGKSLAWIGYDLDAVEDQVLGRRRWHLYQLGMGQLPGDNEARRLEDAEYLSDLSDPARSQFFRGYYGYDVRALSWGNSRFGGSLWGDSSGVRMNGGSVKWSHGREHTLELVGSVDDWSYFGWTDELADMAAASGTWSETLAWNTPMLYWSGTAFEATVKTWLLMQRQAYVAFYDAAGSPIGFARVIRAPLEGMAPEGIVAPSVAYQVRTGFGDGAGATAASIGVVYDLRLRDGVKPFKAWLTPDDVVTGPGVDAGPNPWAHTFQQTVRETLTLTLTFI</sequence>
<reference evidence="1 2" key="1">
    <citation type="submission" date="2021-03" db="EMBL/GenBank/DDBJ databases">
        <title>Genomic Encyclopedia of Type Strains, Phase IV (KMG-IV): sequencing the most valuable type-strain genomes for metagenomic binning, comparative biology and taxonomic classification.</title>
        <authorList>
            <person name="Goeker M."/>
        </authorList>
    </citation>
    <scope>NUCLEOTIDE SEQUENCE [LARGE SCALE GENOMIC DNA]</scope>
    <source>
        <strain evidence="1 2">DSM 21600</strain>
    </source>
</reference>
<proteinExistence type="predicted"/>
<dbReference type="Pfam" id="PF09684">
    <property type="entry name" value="Tail_P2_I"/>
    <property type="match status" value="1"/>
</dbReference>
<dbReference type="InterPro" id="IPR006521">
    <property type="entry name" value="Tail_protein_I"/>
</dbReference>
<comment type="caution">
    <text evidence="1">The sequence shown here is derived from an EMBL/GenBank/DDBJ whole genome shotgun (WGS) entry which is preliminary data.</text>
</comment>
<protein>
    <submittedName>
        <fullName evidence="1">Uncharacterized protein</fullName>
    </submittedName>
</protein>
<evidence type="ECO:0000313" key="1">
    <source>
        <dbReference type="EMBL" id="MBP1852116.1"/>
    </source>
</evidence>
<organism evidence="1 2">
    <name type="scientific">Rhizobium halophytocola</name>
    <dbReference type="NCBI Taxonomy" id="735519"/>
    <lineage>
        <taxon>Bacteria</taxon>
        <taxon>Pseudomonadati</taxon>
        <taxon>Pseudomonadota</taxon>
        <taxon>Alphaproteobacteria</taxon>
        <taxon>Hyphomicrobiales</taxon>
        <taxon>Rhizobiaceae</taxon>
        <taxon>Rhizobium/Agrobacterium group</taxon>
        <taxon>Rhizobium</taxon>
    </lineage>
</organism>
<gene>
    <name evidence="1" type="ORF">J2Z17_003571</name>
</gene>
<dbReference type="EMBL" id="JAGGJU010000010">
    <property type="protein sequence ID" value="MBP1852116.1"/>
    <property type="molecule type" value="Genomic_DNA"/>
</dbReference>
<keyword evidence="2" id="KW-1185">Reference proteome</keyword>
<dbReference type="Proteomes" id="UP000759443">
    <property type="component" value="Unassembled WGS sequence"/>
</dbReference>
<evidence type="ECO:0000313" key="2">
    <source>
        <dbReference type="Proteomes" id="UP000759443"/>
    </source>
</evidence>
<name>A0ABS4E2D7_9HYPH</name>
<accession>A0ABS4E2D7</accession>
<dbReference type="RefSeq" id="WP_209946964.1">
    <property type="nucleotide sequence ID" value="NZ_JAGGJU010000010.1"/>
</dbReference>